<dbReference type="EMBL" id="FCON02000072">
    <property type="protein sequence ID" value="SAL77559.1"/>
    <property type="molecule type" value="Genomic_DNA"/>
</dbReference>
<feature type="region of interest" description="Disordered" evidence="1">
    <location>
        <begin position="119"/>
        <end position="148"/>
    </location>
</feature>
<dbReference type="Proteomes" id="UP000054770">
    <property type="component" value="Unassembled WGS sequence"/>
</dbReference>
<proteinExistence type="predicted"/>
<feature type="region of interest" description="Disordered" evidence="1">
    <location>
        <begin position="179"/>
        <end position="261"/>
    </location>
</feature>
<sequence length="261" mass="27357">MNPSRDIEKLFEHFGGNAGDYQEIGRENEARSARTRWPLLATLDFTQPAIPEVAQRRDVQLPHARGARSDAEADAAPTPINRGKPPLFARAHRRTIPPVGNVTLPAVPSGGSRFGELAAAETEPEQVQTPSPAPAAIRPATPVAPAAPVSREAQAPLRGVLGVPPAMPATHATPLAAPYAAPKQPTVPPRPAAAEPPASSSILGKLFASPGQPVAPQHRDATRPADPASLLSVFDRLRGSAARTDSPAATRAWPASRTPRS</sequence>
<organism evidence="2 3">
    <name type="scientific">Caballeronia choica</name>
    <dbReference type="NCBI Taxonomy" id="326476"/>
    <lineage>
        <taxon>Bacteria</taxon>
        <taxon>Pseudomonadati</taxon>
        <taxon>Pseudomonadota</taxon>
        <taxon>Betaproteobacteria</taxon>
        <taxon>Burkholderiales</taxon>
        <taxon>Burkholderiaceae</taxon>
        <taxon>Caballeronia</taxon>
    </lineage>
</organism>
<evidence type="ECO:0000256" key="1">
    <source>
        <dbReference type="SAM" id="MobiDB-lite"/>
    </source>
</evidence>
<dbReference type="RefSeq" id="WP_087647269.1">
    <property type="nucleotide sequence ID" value="NZ_FCON02000072.1"/>
</dbReference>
<feature type="region of interest" description="Disordered" evidence="1">
    <location>
        <begin position="61"/>
        <end position="86"/>
    </location>
</feature>
<accession>A0A158K9U6</accession>
<gene>
    <name evidence="2" type="ORF">AWB68_05228</name>
</gene>
<comment type="caution">
    <text evidence="2">The sequence shown here is derived from an EMBL/GenBank/DDBJ whole genome shotgun (WGS) entry which is preliminary data.</text>
</comment>
<feature type="compositionally biased region" description="Low complexity" evidence="1">
    <location>
        <begin position="134"/>
        <end position="148"/>
    </location>
</feature>
<dbReference type="NCBIfam" id="NF040718">
    <property type="entry name" value="BcsP_of_Ic"/>
    <property type="match status" value="1"/>
</dbReference>
<reference evidence="2" key="1">
    <citation type="submission" date="2016-01" db="EMBL/GenBank/DDBJ databases">
        <authorList>
            <person name="Peeters C."/>
        </authorList>
    </citation>
    <scope>NUCLEOTIDE SEQUENCE [LARGE SCALE GENOMIC DNA]</scope>
    <source>
        <strain evidence="2">LMG 22940</strain>
    </source>
</reference>
<name>A0A158K9U6_9BURK</name>
<evidence type="ECO:0000313" key="3">
    <source>
        <dbReference type="Proteomes" id="UP000054770"/>
    </source>
</evidence>
<keyword evidence="3" id="KW-1185">Reference proteome</keyword>
<dbReference type="InterPro" id="IPR024487">
    <property type="entry name" value="CBP_BcsR"/>
</dbReference>
<feature type="compositionally biased region" description="Low complexity" evidence="1">
    <location>
        <begin position="192"/>
        <end position="201"/>
    </location>
</feature>
<dbReference type="AlphaFoldDB" id="A0A158K9U6"/>
<protein>
    <recommendedName>
        <fullName evidence="4">Cellulose biosynthesis protein BcsR</fullName>
    </recommendedName>
</protein>
<evidence type="ECO:0000313" key="2">
    <source>
        <dbReference type="EMBL" id="SAL77559.1"/>
    </source>
</evidence>
<dbReference type="OrthoDB" id="8812063at2"/>
<dbReference type="Pfam" id="PF10945">
    <property type="entry name" value="CBP_BcsR"/>
    <property type="match status" value="1"/>
</dbReference>
<evidence type="ECO:0008006" key="4">
    <source>
        <dbReference type="Google" id="ProtNLM"/>
    </source>
</evidence>